<dbReference type="Proteomes" id="UP000815677">
    <property type="component" value="Unassembled WGS sequence"/>
</dbReference>
<dbReference type="EMBL" id="DF848689">
    <property type="protein sequence ID" value="GAT54553.1"/>
    <property type="molecule type" value="Genomic_DNA"/>
</dbReference>
<keyword evidence="4" id="KW-0347">Helicase</keyword>
<dbReference type="SUPFAM" id="SSF81301">
    <property type="entry name" value="Nucleotidyltransferase"/>
    <property type="match status" value="1"/>
</dbReference>
<dbReference type="SMART" id="SM00487">
    <property type="entry name" value="DEXDc"/>
    <property type="match status" value="1"/>
</dbReference>
<dbReference type="InterPro" id="IPR014001">
    <property type="entry name" value="Helicase_ATP-bd"/>
</dbReference>
<evidence type="ECO:0000256" key="3">
    <source>
        <dbReference type="ARBA" id="ARBA00022801"/>
    </source>
</evidence>
<dbReference type="InterPro" id="IPR047187">
    <property type="entry name" value="SF1_C_Upf1"/>
</dbReference>
<proteinExistence type="inferred from homology"/>
<dbReference type="InterPro" id="IPR027417">
    <property type="entry name" value="P-loop_NTPase"/>
</dbReference>
<dbReference type="SUPFAM" id="SSF52540">
    <property type="entry name" value="P-loop containing nucleoside triphosphate hydrolases"/>
    <property type="match status" value="1"/>
</dbReference>
<dbReference type="Pfam" id="PF13086">
    <property type="entry name" value="AAA_11"/>
    <property type="match status" value="1"/>
</dbReference>
<evidence type="ECO:0000256" key="2">
    <source>
        <dbReference type="ARBA" id="ARBA00022741"/>
    </source>
</evidence>
<comment type="similarity">
    <text evidence="1">Belongs to the DNA2/NAM7 helicase family.</text>
</comment>
<reference evidence="8" key="1">
    <citation type="submission" date="2014-09" db="EMBL/GenBank/DDBJ databases">
        <title>Genome sequence of the luminous mushroom Mycena chlorophos for searching fungal bioluminescence genes.</title>
        <authorList>
            <person name="Tanaka Y."/>
            <person name="Kasuga D."/>
            <person name="Oba Y."/>
            <person name="Hase S."/>
            <person name="Sato K."/>
            <person name="Oba Y."/>
            <person name="Sakakibara Y."/>
        </authorList>
    </citation>
    <scope>NUCLEOTIDE SEQUENCE</scope>
</reference>
<evidence type="ECO:0000259" key="7">
    <source>
        <dbReference type="SMART" id="SM00487"/>
    </source>
</evidence>
<dbReference type="CDD" id="cd18808">
    <property type="entry name" value="SF1_C_Upf1"/>
    <property type="match status" value="1"/>
</dbReference>
<evidence type="ECO:0000256" key="5">
    <source>
        <dbReference type="ARBA" id="ARBA00022840"/>
    </source>
</evidence>
<evidence type="ECO:0000256" key="1">
    <source>
        <dbReference type="ARBA" id="ARBA00007913"/>
    </source>
</evidence>
<name>A0ABQ0LTV2_MYCCL</name>
<feature type="domain" description="Helicase ATP-binding" evidence="7">
    <location>
        <begin position="58"/>
        <end position="253"/>
    </location>
</feature>
<accession>A0ABQ0LTV2</accession>
<sequence>MRGCLFFIATTKAAIDAVLKLLTESDEACAYHQTIIGSHQESEVDQEPSPLPLATEIPGSGLNASQAAAVQSVDAQVSLIWGPPGTGKTTVVVQILKKLLQEHQGRKILMTASTHNAVDNVLERFIRLNATEKLLEEPQLLRVATDANKVNRALSSYTIDARVGGDMNENNKLYKRAQERLKAAMIVFTTCAGAGLGVLRKEEFDIVVIDEASQITEPVGLIPLVKGASKAILVGDHVQLRPIVKNMGRVLQSDISLMERLYTGPARPGMVRTMLDTQYRFPQELAQFPSTEFYEGNLKTAPELSNSSEVLQILKECTFPWPTTKEGTPIPTVFIPCSVPEERGRSSWNPGQIALVKHILPMFTTRPKEDEDTCTLSVAVLSPYATQVRNLRGAGISQAYTIDSFQGREADIIIFSSVRCNAYHEIGFLDDPRRLNVMWTRARLALILIGDRDTLADNALWKRAMDSCVSVQIEVPQEEEKQIPETGKSYEVERVAQAAVAAFARAGIETCLVGGMACAIYGNLRTPSDVDIVCLTDQHTQAALKVILTIQDTNFYTVPSKDPRATYRVLWYRLGLRRSCKVDVLLPGVMNIPSVPTKRIVREKQRGDLPLMPFLPLLLLKFQAWQDHGEADKDYLRRTGSGCRRSLCGRRREE</sequence>
<dbReference type="PANTHER" id="PTHR43788">
    <property type="entry name" value="DNA2/NAM7 HELICASE FAMILY MEMBER"/>
    <property type="match status" value="1"/>
</dbReference>
<evidence type="ECO:0000256" key="6">
    <source>
        <dbReference type="ARBA" id="ARBA00048432"/>
    </source>
</evidence>
<gene>
    <name evidence="8" type="ORF">MCHLO_11400</name>
</gene>
<comment type="catalytic activity">
    <reaction evidence="6">
        <text>ATP + H2O = ADP + phosphate + H(+)</text>
        <dbReference type="Rhea" id="RHEA:13065"/>
        <dbReference type="ChEBI" id="CHEBI:15377"/>
        <dbReference type="ChEBI" id="CHEBI:15378"/>
        <dbReference type="ChEBI" id="CHEBI:30616"/>
        <dbReference type="ChEBI" id="CHEBI:43474"/>
        <dbReference type="ChEBI" id="CHEBI:456216"/>
        <dbReference type="EC" id="3.6.4.12"/>
    </reaction>
    <physiologicalReaction direction="left-to-right" evidence="6">
        <dbReference type="Rhea" id="RHEA:13066"/>
    </physiologicalReaction>
</comment>
<dbReference type="InterPro" id="IPR041679">
    <property type="entry name" value="DNA2/NAM7-like_C"/>
</dbReference>
<evidence type="ECO:0000313" key="9">
    <source>
        <dbReference type="Proteomes" id="UP000815677"/>
    </source>
</evidence>
<evidence type="ECO:0000256" key="4">
    <source>
        <dbReference type="ARBA" id="ARBA00022806"/>
    </source>
</evidence>
<keyword evidence="5" id="KW-0067">ATP-binding</keyword>
<protein>
    <recommendedName>
        <fullName evidence="7">Helicase ATP-binding domain-containing protein</fullName>
    </recommendedName>
</protein>
<dbReference type="Gene3D" id="3.40.50.300">
    <property type="entry name" value="P-loop containing nucleotide triphosphate hydrolases"/>
    <property type="match status" value="2"/>
</dbReference>
<dbReference type="InterPro" id="IPR041677">
    <property type="entry name" value="DNA2/NAM7_AAA_11"/>
</dbReference>
<keyword evidence="3" id="KW-0378">Hydrolase</keyword>
<dbReference type="InterPro" id="IPR043519">
    <property type="entry name" value="NT_sf"/>
</dbReference>
<dbReference type="InterPro" id="IPR014016">
    <property type="entry name" value="UvrD-like_ATP-bd"/>
</dbReference>
<dbReference type="PANTHER" id="PTHR43788:SF13">
    <property type="entry name" value="REGULATOR OF NONSENSE TRANSCRIPTS 1"/>
    <property type="match status" value="1"/>
</dbReference>
<evidence type="ECO:0000313" key="8">
    <source>
        <dbReference type="EMBL" id="GAT54553.1"/>
    </source>
</evidence>
<keyword evidence="9" id="KW-1185">Reference proteome</keyword>
<dbReference type="InterPro" id="IPR050534">
    <property type="entry name" value="Coronavir_polyprotein_1ab"/>
</dbReference>
<dbReference type="Pfam" id="PF00580">
    <property type="entry name" value="UvrD-helicase"/>
    <property type="match status" value="1"/>
</dbReference>
<keyword evidence="2" id="KW-0547">Nucleotide-binding</keyword>
<dbReference type="Pfam" id="PF13087">
    <property type="entry name" value="AAA_12"/>
    <property type="match status" value="1"/>
</dbReference>
<organism evidence="8 9">
    <name type="scientific">Mycena chlorophos</name>
    <name type="common">Agaric fungus</name>
    <name type="synonym">Agaricus chlorophos</name>
    <dbReference type="NCBI Taxonomy" id="658473"/>
    <lineage>
        <taxon>Eukaryota</taxon>
        <taxon>Fungi</taxon>
        <taxon>Dikarya</taxon>
        <taxon>Basidiomycota</taxon>
        <taxon>Agaricomycotina</taxon>
        <taxon>Agaricomycetes</taxon>
        <taxon>Agaricomycetidae</taxon>
        <taxon>Agaricales</taxon>
        <taxon>Marasmiineae</taxon>
        <taxon>Mycenaceae</taxon>
        <taxon>Mycena</taxon>
    </lineage>
</organism>